<evidence type="ECO:0000259" key="9">
    <source>
        <dbReference type="Pfam" id="PF00482"/>
    </source>
</evidence>
<dbReference type="GO" id="GO:0005886">
    <property type="term" value="C:plasma membrane"/>
    <property type="evidence" value="ECO:0007669"/>
    <property type="project" value="UniProtKB-SubCell"/>
</dbReference>
<dbReference type="Gene3D" id="1.20.81.30">
    <property type="entry name" value="Type II secretion system (T2SS), domain F"/>
    <property type="match status" value="2"/>
</dbReference>
<feature type="transmembrane region" description="Helical" evidence="8">
    <location>
        <begin position="133"/>
        <end position="156"/>
    </location>
</feature>
<evidence type="ECO:0000256" key="3">
    <source>
        <dbReference type="ARBA" id="ARBA00022475"/>
    </source>
</evidence>
<keyword evidence="7 8" id="KW-0472">Membrane</keyword>
<proteinExistence type="inferred from homology"/>
<dbReference type="PANTHER" id="PTHR30012:SF0">
    <property type="entry name" value="TYPE II SECRETION SYSTEM PROTEIN F-RELATED"/>
    <property type="match status" value="1"/>
</dbReference>
<accession>A0A1F4TS98</accession>
<name>A0A1F4TS98_UNCSA</name>
<dbReference type="Pfam" id="PF00482">
    <property type="entry name" value="T2SSF"/>
    <property type="match status" value="2"/>
</dbReference>
<evidence type="ECO:0000313" key="10">
    <source>
        <dbReference type="EMBL" id="OGC34943.1"/>
    </source>
</evidence>
<evidence type="ECO:0000256" key="4">
    <source>
        <dbReference type="ARBA" id="ARBA00022519"/>
    </source>
</evidence>
<feature type="domain" description="Type II secretion system protein GspF" evidence="9">
    <location>
        <begin position="234"/>
        <end position="355"/>
    </location>
</feature>
<dbReference type="FunFam" id="1.20.81.30:FF:000001">
    <property type="entry name" value="Type II secretion system protein F"/>
    <property type="match status" value="1"/>
</dbReference>
<keyword evidence="5 8" id="KW-0812">Transmembrane</keyword>
<comment type="similarity">
    <text evidence="2">Belongs to the GSP F family.</text>
</comment>
<protein>
    <recommendedName>
        <fullName evidence="9">Type II secretion system protein GspF domain-containing protein</fullName>
    </recommendedName>
</protein>
<evidence type="ECO:0000256" key="1">
    <source>
        <dbReference type="ARBA" id="ARBA00004429"/>
    </source>
</evidence>
<keyword evidence="4" id="KW-0997">Cell inner membrane</keyword>
<sequence>MNLPVRLIKIGSFLKSQIATSTILSRRGSGQQLSKNQTARFCGQLQMLLVAGVPIFEALTIINNLFPNKGFEKVIQKISDGETLGIALKEILPSMVTSSIETAEQAGNLEAVLGRLQTYYENRAETEDKVKSALVYPVFVVGLCLLCIGVMFVVVLPGFKGLFADLNTELPLFSKIIMGMGDVFAAFWYVPIMLGFVSSTALVRYRKTEHGGLNFDSWLLKNKFYSRGQIIQTFRTLGAMLEGGIPIRQSLQSTSESTGNKAFQTIMFQIKSRIEDGERLSDILRAYNLFPNEAIQMLAVGENSGQLGQMLINIAQFYEKEREVAIKRFTSLLEPILTLIVGLVVGLVAVAMFLPMMSILSQIE</sequence>
<dbReference type="InterPro" id="IPR042094">
    <property type="entry name" value="T2SS_GspF_sf"/>
</dbReference>
<comment type="caution">
    <text evidence="10">The sequence shown here is derived from an EMBL/GenBank/DDBJ whole genome shotgun (WGS) entry which is preliminary data.</text>
</comment>
<keyword evidence="3" id="KW-1003">Cell membrane</keyword>
<keyword evidence="6 8" id="KW-1133">Transmembrane helix</keyword>
<feature type="transmembrane region" description="Helical" evidence="8">
    <location>
        <begin position="336"/>
        <end position="360"/>
    </location>
</feature>
<dbReference type="PANTHER" id="PTHR30012">
    <property type="entry name" value="GENERAL SECRETION PATHWAY PROTEIN"/>
    <property type="match status" value="1"/>
</dbReference>
<gene>
    <name evidence="10" type="ORF">A2462_05040</name>
</gene>
<evidence type="ECO:0000256" key="8">
    <source>
        <dbReference type="SAM" id="Phobius"/>
    </source>
</evidence>
<dbReference type="AlphaFoldDB" id="A0A1F4TS98"/>
<dbReference type="Proteomes" id="UP000177309">
    <property type="component" value="Unassembled WGS sequence"/>
</dbReference>
<evidence type="ECO:0000256" key="7">
    <source>
        <dbReference type="ARBA" id="ARBA00023136"/>
    </source>
</evidence>
<evidence type="ECO:0000256" key="5">
    <source>
        <dbReference type="ARBA" id="ARBA00022692"/>
    </source>
</evidence>
<evidence type="ECO:0000256" key="6">
    <source>
        <dbReference type="ARBA" id="ARBA00022989"/>
    </source>
</evidence>
<evidence type="ECO:0000313" key="11">
    <source>
        <dbReference type="Proteomes" id="UP000177309"/>
    </source>
</evidence>
<feature type="domain" description="Type II secretion system protein GspF" evidence="9">
    <location>
        <begin position="41"/>
        <end position="157"/>
    </location>
</feature>
<comment type="subcellular location">
    <subcellularLocation>
        <location evidence="1">Cell inner membrane</location>
        <topology evidence="1">Multi-pass membrane protein</topology>
    </subcellularLocation>
</comment>
<feature type="transmembrane region" description="Helical" evidence="8">
    <location>
        <begin position="176"/>
        <end position="197"/>
    </location>
</feature>
<evidence type="ECO:0000256" key="2">
    <source>
        <dbReference type="ARBA" id="ARBA00005745"/>
    </source>
</evidence>
<dbReference type="EMBL" id="MEUI01000011">
    <property type="protein sequence ID" value="OGC34943.1"/>
    <property type="molecule type" value="Genomic_DNA"/>
</dbReference>
<dbReference type="PRINTS" id="PR00812">
    <property type="entry name" value="BCTERIALGSPF"/>
</dbReference>
<dbReference type="InterPro" id="IPR018076">
    <property type="entry name" value="T2SS_GspF_dom"/>
</dbReference>
<dbReference type="InterPro" id="IPR003004">
    <property type="entry name" value="GspF/PilC"/>
</dbReference>
<organism evidence="10 11">
    <name type="scientific">candidate division WOR-1 bacterium RIFOXYC2_FULL_41_25</name>
    <dbReference type="NCBI Taxonomy" id="1802586"/>
    <lineage>
        <taxon>Bacteria</taxon>
        <taxon>Bacillati</taxon>
        <taxon>Saganbacteria</taxon>
    </lineage>
</organism>
<reference evidence="10 11" key="1">
    <citation type="journal article" date="2016" name="Nat. Commun.">
        <title>Thousands of microbial genomes shed light on interconnected biogeochemical processes in an aquifer system.</title>
        <authorList>
            <person name="Anantharaman K."/>
            <person name="Brown C.T."/>
            <person name="Hug L.A."/>
            <person name="Sharon I."/>
            <person name="Castelle C.J."/>
            <person name="Probst A.J."/>
            <person name="Thomas B.C."/>
            <person name="Singh A."/>
            <person name="Wilkins M.J."/>
            <person name="Karaoz U."/>
            <person name="Brodie E.L."/>
            <person name="Williams K.H."/>
            <person name="Hubbard S.S."/>
            <person name="Banfield J.F."/>
        </authorList>
    </citation>
    <scope>NUCLEOTIDE SEQUENCE [LARGE SCALE GENOMIC DNA]</scope>
</reference>